<dbReference type="Pfam" id="PF04958">
    <property type="entry name" value="AstA"/>
    <property type="match status" value="1"/>
</dbReference>
<dbReference type="Proteomes" id="UP000219621">
    <property type="component" value="Unassembled WGS sequence"/>
</dbReference>
<dbReference type="RefSeq" id="WP_097277539.1">
    <property type="nucleotide sequence ID" value="NZ_OCNJ01000001.1"/>
</dbReference>
<dbReference type="PANTHER" id="PTHR30420">
    <property type="entry name" value="N-SUCCINYLARGININE DIHYDROLASE"/>
    <property type="match status" value="1"/>
</dbReference>
<accession>A0A286G5J7</accession>
<sequence length="342" mass="37154">MTHLVRPVREADLDMLVALAEGAGQGLTTLPANPDTLRARIARSTAAFGRNSADRQETESFLMVLEEAATGRVCGTSGVYVGVGRAAPFWNFRRSIHSHFCTELGIRVDSTVLMLANDYTGATEVGTLYLEPGSRVNGNGSLLARARYLLMASAPARFGDMVIAELRGWLDEAGDSPFWQAVGHHFFQMSFDRADYLSGTGQGGFIADLMPKFPIYADLLPEPARKVIGLPQEASRPAFHMLVKEGFRISHSVDIFDAGPVLEAHPRDLATIRDSRARTIAAVVPDEADDLHEHLACVPDLARFRAARVRLRRVSQETVEVSQSAAALLDVAPGDPLRCVGC</sequence>
<protein>
    <submittedName>
        <fullName evidence="4">Arginine succinyltransferase</fullName>
    </submittedName>
</protein>
<evidence type="ECO:0000256" key="3">
    <source>
        <dbReference type="ARBA" id="ARBA00023315"/>
    </source>
</evidence>
<dbReference type="InterPro" id="IPR007041">
    <property type="entry name" value="Arg_succinylTrfase_AstA/AruG"/>
</dbReference>
<dbReference type="AlphaFoldDB" id="A0A286G5J7"/>
<name>A0A286G5J7_9PROT</name>
<reference evidence="4 5" key="1">
    <citation type="submission" date="2017-09" db="EMBL/GenBank/DDBJ databases">
        <authorList>
            <person name="Ehlers B."/>
            <person name="Leendertz F.H."/>
        </authorList>
    </citation>
    <scope>NUCLEOTIDE SEQUENCE [LARGE SCALE GENOMIC DNA]</scope>
    <source>
        <strain evidence="4 5">USBA 140</strain>
    </source>
</reference>
<dbReference type="GO" id="GO:0006527">
    <property type="term" value="P:L-arginine catabolic process"/>
    <property type="evidence" value="ECO:0007669"/>
    <property type="project" value="InterPro"/>
</dbReference>
<dbReference type="Gene3D" id="2.40.40.20">
    <property type="match status" value="1"/>
</dbReference>
<dbReference type="GO" id="GO:0008791">
    <property type="term" value="F:arginine N-succinyltransferase activity"/>
    <property type="evidence" value="ECO:0007669"/>
    <property type="project" value="InterPro"/>
</dbReference>
<keyword evidence="1" id="KW-0056">Arginine metabolism</keyword>
<evidence type="ECO:0000256" key="2">
    <source>
        <dbReference type="ARBA" id="ARBA00022679"/>
    </source>
</evidence>
<dbReference type="NCBIfam" id="TIGR03243">
    <property type="entry name" value="arg_catab_AOST"/>
    <property type="match status" value="1"/>
</dbReference>
<keyword evidence="2 4" id="KW-0808">Transferase</keyword>
<dbReference type="PANTHER" id="PTHR30420:SF1">
    <property type="entry name" value="ARGININE N-SUCCINYLTRANSFERASE"/>
    <property type="match status" value="1"/>
</dbReference>
<keyword evidence="3" id="KW-0012">Acyltransferase</keyword>
<dbReference type="SUPFAM" id="SSF55729">
    <property type="entry name" value="Acyl-CoA N-acyltransferases (Nat)"/>
    <property type="match status" value="1"/>
</dbReference>
<evidence type="ECO:0000256" key="1">
    <source>
        <dbReference type="ARBA" id="ARBA00022503"/>
    </source>
</evidence>
<evidence type="ECO:0000313" key="4">
    <source>
        <dbReference type="EMBL" id="SOD90827.1"/>
    </source>
</evidence>
<proteinExistence type="predicted"/>
<dbReference type="InterPro" id="IPR016181">
    <property type="entry name" value="Acyl_CoA_acyltransferase"/>
</dbReference>
<organism evidence="4 5">
    <name type="scientific">Caenispirillum bisanense</name>
    <dbReference type="NCBI Taxonomy" id="414052"/>
    <lineage>
        <taxon>Bacteria</taxon>
        <taxon>Pseudomonadati</taxon>
        <taxon>Pseudomonadota</taxon>
        <taxon>Alphaproteobacteria</taxon>
        <taxon>Rhodospirillales</taxon>
        <taxon>Novispirillaceae</taxon>
        <taxon>Caenispirillum</taxon>
    </lineage>
</organism>
<keyword evidence="5" id="KW-1185">Reference proteome</keyword>
<dbReference type="OrthoDB" id="21121at2"/>
<dbReference type="EMBL" id="OCNJ01000001">
    <property type="protein sequence ID" value="SOD90827.1"/>
    <property type="molecule type" value="Genomic_DNA"/>
</dbReference>
<evidence type="ECO:0000313" key="5">
    <source>
        <dbReference type="Proteomes" id="UP000219621"/>
    </source>
</evidence>
<gene>
    <name evidence="4" type="ORF">SAMN05421508_101675</name>
</gene>